<feature type="compositionally biased region" description="Low complexity" evidence="11">
    <location>
        <begin position="491"/>
        <end position="501"/>
    </location>
</feature>
<keyword evidence="9 12" id="KW-0472">Membrane</keyword>
<keyword evidence="5" id="KW-0479">Metal-binding</keyword>
<dbReference type="InterPro" id="IPR046450">
    <property type="entry name" value="PA_dom_sf"/>
</dbReference>
<feature type="compositionally biased region" description="Low complexity" evidence="11">
    <location>
        <begin position="183"/>
        <end position="203"/>
    </location>
</feature>
<evidence type="ECO:0000256" key="3">
    <source>
        <dbReference type="ARBA" id="ARBA00012483"/>
    </source>
</evidence>
<dbReference type="Proteomes" id="UP000613740">
    <property type="component" value="Unassembled WGS sequence"/>
</dbReference>
<keyword evidence="15" id="KW-1185">Reference proteome</keyword>
<evidence type="ECO:0000256" key="1">
    <source>
        <dbReference type="ARBA" id="ARBA00000900"/>
    </source>
</evidence>
<sequence>MTPSYALDPLPDIPADFGPDIPDEGIDGYLRSADPEDACTPLTFEDFDTPWIALIARQQQPHATNCTFDIKVMNAQAAGAVAAIVYDDVYESLIIMSKPKGHPDPYIPAVFVSQKAGIIMRKLMTLDVIRVRITPLSNVAWLSMLMSAFLGLLALGVVLATFYVMRSWSMWITGMHHRGMAANGVAAGPGGQQQQQQQPHGGAPRPPQQQDHGLPPDALRQLPVIVYEPPAASKARTSASASGEPSLAASRSASLRPSGCWGPGGTLEEGDDDDAYGGGEQGQQGQDDARAALMGSAAAGAQGARRQGRDLEQGGCGAGDWEHQEVLEVEEAGEPGGVEEEERDEDVASRSSSDSGHCGALAAAASGMRTPRPPGAHAGETKRTCAICLESYEEGEKIRVLPCAHRFHMTCVDQWLGNRRFCPVCKHDASLPLPQSQLPARAGAAGGSRTGGAGGAGGQVLNGWTLLVQGFVELLRPPRFPVRILQQAEAAAQQQQQQQQQHPSVQRGRGGRARRDHAELQEPLLPRGQQTGPQHGDIEAPQPQPTVAAPQQAVNSGTATAAAAGTPIDIPMPTGGLAAQGGVGAAAAVAAPRAVSRAGPAARVRAVLAGLLGQAAQAQEPAAQGAAQPAPQYPSTL</sequence>
<feature type="region of interest" description="Disordered" evidence="11">
    <location>
        <begin position="615"/>
        <end position="637"/>
    </location>
</feature>
<gene>
    <name evidence="14" type="ORF">HYH02_007689</name>
</gene>
<evidence type="ECO:0000256" key="10">
    <source>
        <dbReference type="PROSITE-ProRule" id="PRU00175"/>
    </source>
</evidence>
<dbReference type="Gene3D" id="3.30.40.10">
    <property type="entry name" value="Zinc/RING finger domain, C3HC4 (zinc finger)"/>
    <property type="match status" value="1"/>
</dbReference>
<dbReference type="OrthoDB" id="8062037at2759"/>
<keyword evidence="6 10" id="KW-0863">Zinc-finger</keyword>
<dbReference type="InterPro" id="IPR003137">
    <property type="entry name" value="PA_domain"/>
</dbReference>
<dbReference type="GO" id="GO:0016020">
    <property type="term" value="C:membrane"/>
    <property type="evidence" value="ECO:0007669"/>
    <property type="project" value="UniProtKB-SubCell"/>
</dbReference>
<protein>
    <recommendedName>
        <fullName evidence="3">RING-type E3 ubiquitin transferase</fullName>
        <ecNumber evidence="3">2.3.2.27</ecNumber>
    </recommendedName>
</protein>
<dbReference type="PANTHER" id="PTHR47168:SF1">
    <property type="entry name" value="OS02G0798600 PROTEIN"/>
    <property type="match status" value="1"/>
</dbReference>
<evidence type="ECO:0000313" key="14">
    <source>
        <dbReference type="EMBL" id="KAG2447361.1"/>
    </source>
</evidence>
<dbReference type="AlphaFoldDB" id="A0A835WHP0"/>
<evidence type="ECO:0000256" key="4">
    <source>
        <dbReference type="ARBA" id="ARBA00022692"/>
    </source>
</evidence>
<proteinExistence type="predicted"/>
<keyword evidence="4 12" id="KW-0812">Transmembrane</keyword>
<dbReference type="InterPro" id="IPR051653">
    <property type="entry name" value="E3_ligase_sorting_rcpt"/>
</dbReference>
<dbReference type="GO" id="GO:0061630">
    <property type="term" value="F:ubiquitin protein ligase activity"/>
    <property type="evidence" value="ECO:0007669"/>
    <property type="project" value="UniProtKB-EC"/>
</dbReference>
<dbReference type="EMBL" id="JAEHOD010000022">
    <property type="protein sequence ID" value="KAG2447361.1"/>
    <property type="molecule type" value="Genomic_DNA"/>
</dbReference>
<keyword evidence="7" id="KW-0862">Zinc</keyword>
<feature type="region of interest" description="Disordered" evidence="11">
    <location>
        <begin position="491"/>
        <end position="560"/>
    </location>
</feature>
<evidence type="ECO:0000256" key="12">
    <source>
        <dbReference type="SAM" id="Phobius"/>
    </source>
</evidence>
<dbReference type="SUPFAM" id="SSF52025">
    <property type="entry name" value="PA domain"/>
    <property type="match status" value="1"/>
</dbReference>
<comment type="subcellular location">
    <subcellularLocation>
        <location evidence="2">Membrane</location>
        <topology evidence="2">Single-pass membrane protein</topology>
    </subcellularLocation>
</comment>
<dbReference type="SUPFAM" id="SSF57850">
    <property type="entry name" value="RING/U-box"/>
    <property type="match status" value="1"/>
</dbReference>
<name>A0A835WHP0_9CHLO</name>
<dbReference type="PANTHER" id="PTHR47168">
    <property type="entry name" value="RING ZINC FINGER DOMAIN SUPERFAMILY PROTEIN-RELATED"/>
    <property type="match status" value="1"/>
</dbReference>
<dbReference type="FunFam" id="3.30.40.10:FF:000388">
    <property type="entry name" value="Putative RING zinc finger domain superfamily protein"/>
    <property type="match status" value="1"/>
</dbReference>
<dbReference type="InterPro" id="IPR001841">
    <property type="entry name" value="Znf_RING"/>
</dbReference>
<feature type="domain" description="RING-type" evidence="13">
    <location>
        <begin position="385"/>
        <end position="426"/>
    </location>
</feature>
<accession>A0A835WHP0</accession>
<feature type="transmembrane region" description="Helical" evidence="12">
    <location>
        <begin position="139"/>
        <end position="165"/>
    </location>
</feature>
<comment type="catalytic activity">
    <reaction evidence="1">
        <text>S-ubiquitinyl-[E2 ubiquitin-conjugating enzyme]-L-cysteine + [acceptor protein]-L-lysine = [E2 ubiquitin-conjugating enzyme]-L-cysteine + N(6)-ubiquitinyl-[acceptor protein]-L-lysine.</text>
        <dbReference type="EC" id="2.3.2.27"/>
    </reaction>
</comment>
<feature type="region of interest" description="Disordered" evidence="11">
    <location>
        <begin position="235"/>
        <end position="358"/>
    </location>
</feature>
<feature type="compositionally biased region" description="Acidic residues" evidence="11">
    <location>
        <begin position="327"/>
        <end position="345"/>
    </location>
</feature>
<feature type="compositionally biased region" description="Low complexity" evidence="11">
    <location>
        <begin position="545"/>
        <end position="560"/>
    </location>
</feature>
<dbReference type="SMART" id="SM00184">
    <property type="entry name" value="RING"/>
    <property type="match status" value="1"/>
</dbReference>
<feature type="compositionally biased region" description="Low complexity" evidence="11">
    <location>
        <begin position="235"/>
        <end position="258"/>
    </location>
</feature>
<evidence type="ECO:0000259" key="13">
    <source>
        <dbReference type="PROSITE" id="PS50089"/>
    </source>
</evidence>
<dbReference type="Gene3D" id="3.50.30.30">
    <property type="match status" value="1"/>
</dbReference>
<dbReference type="GO" id="GO:0008270">
    <property type="term" value="F:zinc ion binding"/>
    <property type="evidence" value="ECO:0007669"/>
    <property type="project" value="UniProtKB-KW"/>
</dbReference>
<feature type="region of interest" description="Disordered" evidence="11">
    <location>
        <begin position="183"/>
        <end position="216"/>
    </location>
</feature>
<evidence type="ECO:0000256" key="2">
    <source>
        <dbReference type="ARBA" id="ARBA00004167"/>
    </source>
</evidence>
<reference evidence="14" key="1">
    <citation type="journal article" date="2020" name="bioRxiv">
        <title>Comparative genomics of Chlamydomonas.</title>
        <authorList>
            <person name="Craig R.J."/>
            <person name="Hasan A.R."/>
            <person name="Ness R.W."/>
            <person name="Keightley P.D."/>
        </authorList>
    </citation>
    <scope>NUCLEOTIDE SEQUENCE</scope>
    <source>
        <strain evidence="14">CCAP 11/173</strain>
    </source>
</reference>
<feature type="compositionally biased region" description="Low complexity" evidence="11">
    <location>
        <begin position="615"/>
        <end position="630"/>
    </location>
</feature>
<dbReference type="InterPro" id="IPR013083">
    <property type="entry name" value="Znf_RING/FYVE/PHD"/>
</dbReference>
<evidence type="ECO:0000256" key="6">
    <source>
        <dbReference type="ARBA" id="ARBA00022771"/>
    </source>
</evidence>
<feature type="compositionally biased region" description="Low complexity" evidence="11">
    <location>
        <begin position="283"/>
        <end position="305"/>
    </location>
</feature>
<evidence type="ECO:0000256" key="5">
    <source>
        <dbReference type="ARBA" id="ARBA00022723"/>
    </source>
</evidence>
<evidence type="ECO:0000256" key="9">
    <source>
        <dbReference type="ARBA" id="ARBA00023136"/>
    </source>
</evidence>
<dbReference type="PROSITE" id="PS50089">
    <property type="entry name" value="ZF_RING_2"/>
    <property type="match status" value="1"/>
</dbReference>
<dbReference type="EC" id="2.3.2.27" evidence="3"/>
<dbReference type="Pfam" id="PF13639">
    <property type="entry name" value="zf-RING_2"/>
    <property type="match status" value="1"/>
</dbReference>
<evidence type="ECO:0000256" key="7">
    <source>
        <dbReference type="ARBA" id="ARBA00022833"/>
    </source>
</evidence>
<evidence type="ECO:0000313" key="15">
    <source>
        <dbReference type="Proteomes" id="UP000613740"/>
    </source>
</evidence>
<evidence type="ECO:0000256" key="11">
    <source>
        <dbReference type="SAM" id="MobiDB-lite"/>
    </source>
</evidence>
<organism evidence="14 15">
    <name type="scientific">Chlamydomonas schloesseri</name>
    <dbReference type="NCBI Taxonomy" id="2026947"/>
    <lineage>
        <taxon>Eukaryota</taxon>
        <taxon>Viridiplantae</taxon>
        <taxon>Chlorophyta</taxon>
        <taxon>core chlorophytes</taxon>
        <taxon>Chlorophyceae</taxon>
        <taxon>CS clade</taxon>
        <taxon>Chlamydomonadales</taxon>
        <taxon>Chlamydomonadaceae</taxon>
        <taxon>Chlamydomonas</taxon>
    </lineage>
</organism>
<dbReference type="Pfam" id="PF02225">
    <property type="entry name" value="PA"/>
    <property type="match status" value="1"/>
</dbReference>
<comment type="caution">
    <text evidence="14">The sequence shown here is derived from an EMBL/GenBank/DDBJ whole genome shotgun (WGS) entry which is preliminary data.</text>
</comment>
<evidence type="ECO:0000256" key="8">
    <source>
        <dbReference type="ARBA" id="ARBA00022989"/>
    </source>
</evidence>
<keyword evidence="8 12" id="KW-1133">Transmembrane helix</keyword>